<dbReference type="RefSeq" id="WP_284269721.1">
    <property type="nucleotide sequence ID" value="NZ_BSOW01000018.1"/>
</dbReference>
<evidence type="ECO:0000313" key="2">
    <source>
        <dbReference type="Proteomes" id="UP001156905"/>
    </source>
</evidence>
<name>A0ABQ6B1Y6_9BRAD</name>
<dbReference type="Proteomes" id="UP001156905">
    <property type="component" value="Unassembled WGS sequence"/>
</dbReference>
<accession>A0ABQ6B1Y6</accession>
<evidence type="ECO:0000313" key="1">
    <source>
        <dbReference type="EMBL" id="GLR88340.1"/>
    </source>
</evidence>
<proteinExistence type="predicted"/>
<protein>
    <submittedName>
        <fullName evidence="1">Uncharacterized protein</fullName>
    </submittedName>
</protein>
<sequence>MAIKNAVIPLDDKYLQKAANVTGAIDDALHEVQAARRDLTITGFCVRQAETLRRIGRARASLAYLLQSGDAGRS</sequence>
<dbReference type="EMBL" id="BSOW01000018">
    <property type="protein sequence ID" value="GLR88340.1"/>
    <property type="molecule type" value="Genomic_DNA"/>
</dbReference>
<gene>
    <name evidence="1" type="ORF">GCM10007857_50520</name>
</gene>
<organism evidence="1 2">
    <name type="scientific">Bradyrhizobium iriomotense</name>
    <dbReference type="NCBI Taxonomy" id="441950"/>
    <lineage>
        <taxon>Bacteria</taxon>
        <taxon>Pseudomonadati</taxon>
        <taxon>Pseudomonadota</taxon>
        <taxon>Alphaproteobacteria</taxon>
        <taxon>Hyphomicrobiales</taxon>
        <taxon>Nitrobacteraceae</taxon>
        <taxon>Bradyrhizobium</taxon>
    </lineage>
</organism>
<reference evidence="2" key="1">
    <citation type="journal article" date="2019" name="Int. J. Syst. Evol. Microbiol.">
        <title>The Global Catalogue of Microorganisms (GCM) 10K type strain sequencing project: providing services to taxonomists for standard genome sequencing and annotation.</title>
        <authorList>
            <consortium name="The Broad Institute Genomics Platform"/>
            <consortium name="The Broad Institute Genome Sequencing Center for Infectious Disease"/>
            <person name="Wu L."/>
            <person name="Ma J."/>
        </authorList>
    </citation>
    <scope>NUCLEOTIDE SEQUENCE [LARGE SCALE GENOMIC DNA]</scope>
    <source>
        <strain evidence="2">NBRC 102520</strain>
    </source>
</reference>
<comment type="caution">
    <text evidence="1">The sequence shown here is derived from an EMBL/GenBank/DDBJ whole genome shotgun (WGS) entry which is preliminary data.</text>
</comment>
<keyword evidence="2" id="KW-1185">Reference proteome</keyword>